<name>A0ACC1HC56_9FUNG</name>
<gene>
    <name evidence="1" type="ORF">EV182_005517</name>
</gene>
<organism evidence="1 2">
    <name type="scientific">Spiromyces aspiralis</name>
    <dbReference type="NCBI Taxonomy" id="68401"/>
    <lineage>
        <taxon>Eukaryota</taxon>
        <taxon>Fungi</taxon>
        <taxon>Fungi incertae sedis</taxon>
        <taxon>Zoopagomycota</taxon>
        <taxon>Kickxellomycotina</taxon>
        <taxon>Kickxellomycetes</taxon>
        <taxon>Kickxellales</taxon>
        <taxon>Kickxellaceae</taxon>
        <taxon>Spiromyces</taxon>
    </lineage>
</organism>
<reference evidence="1" key="1">
    <citation type="submission" date="2022-06" db="EMBL/GenBank/DDBJ databases">
        <title>Phylogenomic reconstructions and comparative analyses of Kickxellomycotina fungi.</title>
        <authorList>
            <person name="Reynolds N.K."/>
            <person name="Stajich J.E."/>
            <person name="Barry K."/>
            <person name="Grigoriev I.V."/>
            <person name="Crous P."/>
            <person name="Smith M.E."/>
        </authorList>
    </citation>
    <scope>NUCLEOTIDE SEQUENCE</scope>
    <source>
        <strain evidence="1">RSA 2271</strain>
    </source>
</reference>
<comment type="caution">
    <text evidence="1">The sequence shown here is derived from an EMBL/GenBank/DDBJ whole genome shotgun (WGS) entry which is preliminary data.</text>
</comment>
<sequence>MGKVTKKRISRPRVAPAGIISVAEVQDQGSAQAQGSNSHSTLASDAPVALKKLTVGDTGDRIWAAASIGHLLLQPDPDSDAKDGQSTRKLLLSNNAIGHLVHAMNDMSMEVVLQATGTLCNLAASDLDYSQEMTVNADIFEKGIRPLLPKLSNSLECLVINNEQGQKMDIDERNTLYGITSNVVSIIWNLCENSDRALKAANKLGFVPFLMAFFDPSAHGKIPKALVETAAQCLFTLSDNNREAQLIFVHHPTHLKTLLNVVSSGGDAATAFTRILAGGVLNNIKELVVSSQSTAHDIEETLSEVNKLLLPLLNEYIHYDVQGEAQ</sequence>
<accession>A0ACC1HC56</accession>
<dbReference type="Proteomes" id="UP001145114">
    <property type="component" value="Unassembled WGS sequence"/>
</dbReference>
<proteinExistence type="predicted"/>
<dbReference type="EMBL" id="JAMZIH010007138">
    <property type="protein sequence ID" value="KAJ1673293.1"/>
    <property type="molecule type" value="Genomic_DNA"/>
</dbReference>
<feature type="non-terminal residue" evidence="1">
    <location>
        <position position="326"/>
    </location>
</feature>
<protein>
    <submittedName>
        <fullName evidence="1">Uncharacterized protein</fullName>
    </submittedName>
</protein>
<evidence type="ECO:0000313" key="2">
    <source>
        <dbReference type="Proteomes" id="UP001145114"/>
    </source>
</evidence>
<keyword evidence="2" id="KW-1185">Reference proteome</keyword>
<evidence type="ECO:0000313" key="1">
    <source>
        <dbReference type="EMBL" id="KAJ1673293.1"/>
    </source>
</evidence>